<protein>
    <submittedName>
        <fullName evidence="2">Uncharacterized protein</fullName>
    </submittedName>
</protein>
<feature type="compositionally biased region" description="Polar residues" evidence="1">
    <location>
        <begin position="44"/>
        <end position="71"/>
    </location>
</feature>
<evidence type="ECO:0000313" key="2">
    <source>
        <dbReference type="EMBL" id="KAF2143463.1"/>
    </source>
</evidence>
<evidence type="ECO:0000313" key="3">
    <source>
        <dbReference type="Proteomes" id="UP000799438"/>
    </source>
</evidence>
<accession>A0A6A6BJA2</accession>
<keyword evidence="3" id="KW-1185">Reference proteome</keyword>
<organism evidence="2 3">
    <name type="scientific">Aplosporella prunicola CBS 121167</name>
    <dbReference type="NCBI Taxonomy" id="1176127"/>
    <lineage>
        <taxon>Eukaryota</taxon>
        <taxon>Fungi</taxon>
        <taxon>Dikarya</taxon>
        <taxon>Ascomycota</taxon>
        <taxon>Pezizomycotina</taxon>
        <taxon>Dothideomycetes</taxon>
        <taxon>Dothideomycetes incertae sedis</taxon>
        <taxon>Botryosphaeriales</taxon>
        <taxon>Aplosporellaceae</taxon>
        <taxon>Aplosporella</taxon>
    </lineage>
</organism>
<dbReference type="Proteomes" id="UP000799438">
    <property type="component" value="Unassembled WGS sequence"/>
</dbReference>
<feature type="region of interest" description="Disordered" evidence="1">
    <location>
        <begin position="39"/>
        <end position="153"/>
    </location>
</feature>
<proteinExistence type="predicted"/>
<sequence length="192" mass="21437">MPTYNTYIQTTSYYYPLFSTMSTQHALLPPCPPYPATFLPYTPRTHSQQSIRPPLISSSHSHTQPPNSTAHITPPLPSQHHHHQHPTRVAPTRPTSIEPAHTAPYPSAKPSSTERSSPRSAPPSPNSTPRATHHRLQNGGRSPIPSPRPRQRSRMREHLCQFYAPNSIIPQLGGYSYPGTAYKTATMLLKQN</sequence>
<dbReference type="GeneID" id="54293292"/>
<dbReference type="RefSeq" id="XP_033399175.1">
    <property type="nucleotide sequence ID" value="XM_033535796.1"/>
</dbReference>
<dbReference type="AlphaFoldDB" id="A0A6A6BJA2"/>
<evidence type="ECO:0000256" key="1">
    <source>
        <dbReference type="SAM" id="MobiDB-lite"/>
    </source>
</evidence>
<feature type="compositionally biased region" description="Low complexity" evidence="1">
    <location>
        <begin position="110"/>
        <end position="119"/>
    </location>
</feature>
<name>A0A6A6BJA2_9PEZI</name>
<gene>
    <name evidence="2" type="ORF">K452DRAFT_171477</name>
</gene>
<reference evidence="2" key="1">
    <citation type="journal article" date="2020" name="Stud. Mycol.">
        <title>101 Dothideomycetes genomes: a test case for predicting lifestyles and emergence of pathogens.</title>
        <authorList>
            <person name="Haridas S."/>
            <person name="Albert R."/>
            <person name="Binder M."/>
            <person name="Bloem J."/>
            <person name="Labutti K."/>
            <person name="Salamov A."/>
            <person name="Andreopoulos B."/>
            <person name="Baker S."/>
            <person name="Barry K."/>
            <person name="Bills G."/>
            <person name="Bluhm B."/>
            <person name="Cannon C."/>
            <person name="Castanera R."/>
            <person name="Culley D."/>
            <person name="Daum C."/>
            <person name="Ezra D."/>
            <person name="Gonzalez J."/>
            <person name="Henrissat B."/>
            <person name="Kuo A."/>
            <person name="Liang C."/>
            <person name="Lipzen A."/>
            <person name="Lutzoni F."/>
            <person name="Magnuson J."/>
            <person name="Mondo S."/>
            <person name="Nolan M."/>
            <person name="Ohm R."/>
            <person name="Pangilinan J."/>
            <person name="Park H.-J."/>
            <person name="Ramirez L."/>
            <person name="Alfaro M."/>
            <person name="Sun H."/>
            <person name="Tritt A."/>
            <person name="Yoshinaga Y."/>
            <person name="Zwiers L.-H."/>
            <person name="Turgeon B."/>
            <person name="Goodwin S."/>
            <person name="Spatafora J."/>
            <person name="Crous P."/>
            <person name="Grigoriev I."/>
        </authorList>
    </citation>
    <scope>NUCLEOTIDE SEQUENCE</scope>
    <source>
        <strain evidence="2">CBS 121167</strain>
    </source>
</reference>
<dbReference type="EMBL" id="ML995482">
    <property type="protein sequence ID" value="KAF2143463.1"/>
    <property type="molecule type" value="Genomic_DNA"/>
</dbReference>